<gene>
    <name evidence="1" type="ORF">MSG28_001507</name>
</gene>
<protein>
    <submittedName>
        <fullName evidence="1">Uncharacterized protein</fullName>
    </submittedName>
</protein>
<name>A0ACC0KUW9_CHOFU</name>
<dbReference type="EMBL" id="CM046102">
    <property type="protein sequence ID" value="KAI8440085.1"/>
    <property type="molecule type" value="Genomic_DNA"/>
</dbReference>
<keyword evidence="2" id="KW-1185">Reference proteome</keyword>
<reference evidence="1 2" key="1">
    <citation type="journal article" date="2022" name="Genome Biol. Evol.">
        <title>The Spruce Budworm Genome: Reconstructing the Evolutionary History of Antifreeze Proteins.</title>
        <authorList>
            <person name="Beliveau C."/>
            <person name="Gagne P."/>
            <person name="Picq S."/>
            <person name="Vernygora O."/>
            <person name="Keeling C.I."/>
            <person name="Pinkney K."/>
            <person name="Doucet D."/>
            <person name="Wen F."/>
            <person name="Johnston J.S."/>
            <person name="Maaroufi H."/>
            <person name="Boyle B."/>
            <person name="Laroche J."/>
            <person name="Dewar K."/>
            <person name="Juretic N."/>
            <person name="Blackburn G."/>
            <person name="Nisole A."/>
            <person name="Brunet B."/>
            <person name="Brandao M."/>
            <person name="Lumley L."/>
            <person name="Duan J."/>
            <person name="Quan G."/>
            <person name="Lucarotti C.J."/>
            <person name="Roe A.D."/>
            <person name="Sperling F.A.H."/>
            <person name="Levesque R.C."/>
            <person name="Cusson M."/>
        </authorList>
    </citation>
    <scope>NUCLEOTIDE SEQUENCE [LARGE SCALE GENOMIC DNA]</scope>
    <source>
        <strain evidence="1">Glfc:IPQL:Cfum</strain>
    </source>
</reference>
<evidence type="ECO:0000313" key="1">
    <source>
        <dbReference type="EMBL" id="KAI8440085.1"/>
    </source>
</evidence>
<evidence type="ECO:0000313" key="2">
    <source>
        <dbReference type="Proteomes" id="UP001064048"/>
    </source>
</evidence>
<dbReference type="Proteomes" id="UP001064048">
    <property type="component" value="Chromosome 2"/>
</dbReference>
<sequence length="110" mass="12430">MTTPKPQKDKNWLTPRPTAASAARAARNATNRNLTVTPAHRQSPNRPPVSPTMKVNLKSESAVFENYVDNNLDQLEDKPVDREDGTATPENENIDQFGTLRLFYQTPYNF</sequence>
<comment type="caution">
    <text evidence="1">The sequence shown here is derived from an EMBL/GenBank/DDBJ whole genome shotgun (WGS) entry which is preliminary data.</text>
</comment>
<organism evidence="1 2">
    <name type="scientific">Choristoneura fumiferana</name>
    <name type="common">Spruce budworm moth</name>
    <name type="synonym">Archips fumiferana</name>
    <dbReference type="NCBI Taxonomy" id="7141"/>
    <lineage>
        <taxon>Eukaryota</taxon>
        <taxon>Metazoa</taxon>
        <taxon>Ecdysozoa</taxon>
        <taxon>Arthropoda</taxon>
        <taxon>Hexapoda</taxon>
        <taxon>Insecta</taxon>
        <taxon>Pterygota</taxon>
        <taxon>Neoptera</taxon>
        <taxon>Endopterygota</taxon>
        <taxon>Lepidoptera</taxon>
        <taxon>Glossata</taxon>
        <taxon>Ditrysia</taxon>
        <taxon>Tortricoidea</taxon>
        <taxon>Tortricidae</taxon>
        <taxon>Tortricinae</taxon>
        <taxon>Choristoneura</taxon>
    </lineage>
</organism>
<proteinExistence type="predicted"/>
<accession>A0ACC0KUW9</accession>